<protein>
    <recommendedName>
        <fullName evidence="5">ATP-cone domain-containing protein</fullName>
    </recommendedName>
</protein>
<name>A0A1G2NBW6_9BACT</name>
<keyword evidence="2 3" id="KW-0067">ATP-binding</keyword>
<dbReference type="Proteomes" id="UP000176221">
    <property type="component" value="Unassembled WGS sequence"/>
</dbReference>
<evidence type="ECO:0000256" key="3">
    <source>
        <dbReference type="PROSITE-ProRule" id="PRU00492"/>
    </source>
</evidence>
<dbReference type="AlphaFoldDB" id="A0A1G2NBW6"/>
<gene>
    <name evidence="6" type="ORF">A2928_01260</name>
</gene>
<dbReference type="InterPro" id="IPR011335">
    <property type="entry name" value="Restrct_endonuc-II-like"/>
</dbReference>
<dbReference type="Pfam" id="PF03477">
    <property type="entry name" value="ATP-cone"/>
    <property type="match status" value="1"/>
</dbReference>
<evidence type="ECO:0000256" key="1">
    <source>
        <dbReference type="ARBA" id="ARBA00022741"/>
    </source>
</evidence>
<evidence type="ECO:0000256" key="2">
    <source>
        <dbReference type="ARBA" id="ARBA00022840"/>
    </source>
</evidence>
<organism evidence="6 7">
    <name type="scientific">Candidatus Taylorbacteria bacterium RIFCSPLOWO2_01_FULL_45_15b</name>
    <dbReference type="NCBI Taxonomy" id="1802319"/>
    <lineage>
        <taxon>Bacteria</taxon>
        <taxon>Candidatus Tayloriibacteriota</taxon>
    </lineage>
</organism>
<proteinExistence type="predicted"/>
<evidence type="ECO:0000313" key="6">
    <source>
        <dbReference type="EMBL" id="OHA33600.1"/>
    </source>
</evidence>
<keyword evidence="1 3" id="KW-0547">Nucleotide-binding</keyword>
<sequence>MSGQATISVMKADGTSEPFSSQKLRESLRRAGADDSTQEEIERHVSRELINGISTTDIYHHAFELLRKHKHPAAARYSLRRALVGFGPTGFPFQTFVGEVYKSRGYTVETGKMVKGRCVSHEVDVVAYNDQELVMSEVKFHNELGFKSDLKIALYVKARIDDLSHSQHFYGNKQRRLNRGSIVTNTKFTTSAIQYAECAGLEMIGWNYPAKGNLQDMIEEGRLHPLSCLTTLSLMHREALFDKGVVLCKSLGQDESLIRDLSMNSSRRIELREEIKNLCGI</sequence>
<evidence type="ECO:0000256" key="4">
    <source>
        <dbReference type="SAM" id="MobiDB-lite"/>
    </source>
</evidence>
<evidence type="ECO:0000259" key="5">
    <source>
        <dbReference type="PROSITE" id="PS51161"/>
    </source>
</evidence>
<dbReference type="SUPFAM" id="SSF52980">
    <property type="entry name" value="Restriction endonuclease-like"/>
    <property type="match status" value="1"/>
</dbReference>
<feature type="region of interest" description="Disordered" evidence="4">
    <location>
        <begin position="1"/>
        <end position="24"/>
    </location>
</feature>
<dbReference type="InterPro" id="IPR005144">
    <property type="entry name" value="ATP-cone_dom"/>
</dbReference>
<accession>A0A1G2NBW6</accession>
<dbReference type="EMBL" id="MHRX01000030">
    <property type="protein sequence ID" value="OHA33600.1"/>
    <property type="molecule type" value="Genomic_DNA"/>
</dbReference>
<feature type="domain" description="ATP-cone" evidence="5">
    <location>
        <begin position="7"/>
        <end position="88"/>
    </location>
</feature>
<evidence type="ECO:0000313" key="7">
    <source>
        <dbReference type="Proteomes" id="UP000176221"/>
    </source>
</evidence>
<reference evidence="6 7" key="1">
    <citation type="journal article" date="2016" name="Nat. Commun.">
        <title>Thousands of microbial genomes shed light on interconnected biogeochemical processes in an aquifer system.</title>
        <authorList>
            <person name="Anantharaman K."/>
            <person name="Brown C.T."/>
            <person name="Hug L.A."/>
            <person name="Sharon I."/>
            <person name="Castelle C.J."/>
            <person name="Probst A.J."/>
            <person name="Thomas B.C."/>
            <person name="Singh A."/>
            <person name="Wilkins M.J."/>
            <person name="Karaoz U."/>
            <person name="Brodie E.L."/>
            <person name="Williams K.H."/>
            <person name="Hubbard S.S."/>
            <person name="Banfield J.F."/>
        </authorList>
    </citation>
    <scope>NUCLEOTIDE SEQUENCE [LARGE SCALE GENOMIC DNA]</scope>
</reference>
<dbReference type="GO" id="GO:0005524">
    <property type="term" value="F:ATP binding"/>
    <property type="evidence" value="ECO:0007669"/>
    <property type="project" value="UniProtKB-UniRule"/>
</dbReference>
<dbReference type="Gene3D" id="3.40.1350.10">
    <property type="match status" value="1"/>
</dbReference>
<dbReference type="PROSITE" id="PS51161">
    <property type="entry name" value="ATP_CONE"/>
    <property type="match status" value="1"/>
</dbReference>
<dbReference type="GO" id="GO:0003676">
    <property type="term" value="F:nucleic acid binding"/>
    <property type="evidence" value="ECO:0007669"/>
    <property type="project" value="InterPro"/>
</dbReference>
<dbReference type="STRING" id="1802319.A2928_01260"/>
<comment type="caution">
    <text evidence="6">The sequence shown here is derived from an EMBL/GenBank/DDBJ whole genome shotgun (WGS) entry which is preliminary data.</text>
</comment>
<dbReference type="InterPro" id="IPR011856">
    <property type="entry name" value="tRNA_endonuc-like_dom_sf"/>
</dbReference>